<dbReference type="SMART" id="SM00448">
    <property type="entry name" value="REC"/>
    <property type="match status" value="1"/>
</dbReference>
<dbReference type="SUPFAM" id="SSF52172">
    <property type="entry name" value="CheY-like"/>
    <property type="match status" value="1"/>
</dbReference>
<dbReference type="InterPro" id="IPR011006">
    <property type="entry name" value="CheY-like_superfamily"/>
</dbReference>
<keyword evidence="2" id="KW-0597">Phosphoprotein</keyword>
<organism evidence="6 7">
    <name type="scientific">Hyphomicrobium facile</name>
    <dbReference type="NCBI Taxonomy" id="51670"/>
    <lineage>
        <taxon>Bacteria</taxon>
        <taxon>Pseudomonadati</taxon>
        <taxon>Pseudomonadota</taxon>
        <taxon>Alphaproteobacteria</taxon>
        <taxon>Hyphomicrobiales</taxon>
        <taxon>Hyphomicrobiaceae</taxon>
        <taxon>Hyphomicrobium</taxon>
    </lineage>
</organism>
<evidence type="ECO:0000259" key="4">
    <source>
        <dbReference type="PROSITE" id="PS50110"/>
    </source>
</evidence>
<evidence type="ECO:0000259" key="5">
    <source>
        <dbReference type="PROSITE" id="PS51755"/>
    </source>
</evidence>
<gene>
    <name evidence="6" type="ORF">SAMN04488557_2919</name>
</gene>
<dbReference type="InterPro" id="IPR039420">
    <property type="entry name" value="WalR-like"/>
</dbReference>
<proteinExistence type="predicted"/>
<dbReference type="GO" id="GO:0006355">
    <property type="term" value="P:regulation of DNA-templated transcription"/>
    <property type="evidence" value="ECO:0007669"/>
    <property type="project" value="InterPro"/>
</dbReference>
<dbReference type="GO" id="GO:0032993">
    <property type="term" value="C:protein-DNA complex"/>
    <property type="evidence" value="ECO:0007669"/>
    <property type="project" value="TreeGrafter"/>
</dbReference>
<evidence type="ECO:0000256" key="3">
    <source>
        <dbReference type="PROSITE-ProRule" id="PRU01091"/>
    </source>
</evidence>
<dbReference type="Pfam" id="PF00486">
    <property type="entry name" value="Trans_reg_C"/>
    <property type="match status" value="1"/>
</dbReference>
<dbReference type="InterPro" id="IPR036388">
    <property type="entry name" value="WH-like_DNA-bd_sf"/>
</dbReference>
<name>A0A1I7NQJ0_9HYPH</name>
<sequence>MRTLVVEDDVTTAEVMASSLAAAGFVVEVCRQGDDAWFLGATEDFDVVFLDLTLPQLDGLTVLRRWRTQGRDMAVIAMAEKAGWSPRVEAINLGADDFLTKPFQMEELIARARAVLRRKHGYSAPHLTAGDVVLDTSTMRVAVEGRPIRLSALEYRLLSYLLHHKGRVVPGTELGDRLYRNDEPREANAIEALILRLRRKLGVKIIETRRGLGYCARDN</sequence>
<dbReference type="GO" id="GO:0005829">
    <property type="term" value="C:cytosol"/>
    <property type="evidence" value="ECO:0007669"/>
    <property type="project" value="TreeGrafter"/>
</dbReference>
<accession>A0A1I7NQJ0</accession>
<dbReference type="GO" id="GO:0000976">
    <property type="term" value="F:transcription cis-regulatory region binding"/>
    <property type="evidence" value="ECO:0007669"/>
    <property type="project" value="TreeGrafter"/>
</dbReference>
<evidence type="ECO:0000256" key="1">
    <source>
        <dbReference type="ARBA" id="ARBA00023125"/>
    </source>
</evidence>
<dbReference type="PROSITE" id="PS51755">
    <property type="entry name" value="OMPR_PHOB"/>
    <property type="match status" value="1"/>
</dbReference>
<dbReference type="GO" id="GO:0000156">
    <property type="term" value="F:phosphorelay response regulator activity"/>
    <property type="evidence" value="ECO:0007669"/>
    <property type="project" value="TreeGrafter"/>
</dbReference>
<dbReference type="RefSeq" id="WP_092868460.1">
    <property type="nucleotide sequence ID" value="NZ_FPCH01000003.1"/>
</dbReference>
<dbReference type="Gene3D" id="1.10.10.10">
    <property type="entry name" value="Winged helix-like DNA-binding domain superfamily/Winged helix DNA-binding domain"/>
    <property type="match status" value="1"/>
</dbReference>
<feature type="domain" description="OmpR/PhoB-type" evidence="5">
    <location>
        <begin position="124"/>
        <end position="218"/>
    </location>
</feature>
<evidence type="ECO:0000313" key="7">
    <source>
        <dbReference type="Proteomes" id="UP000199423"/>
    </source>
</evidence>
<keyword evidence="7" id="KW-1185">Reference proteome</keyword>
<dbReference type="AlphaFoldDB" id="A0A1I7NQJ0"/>
<feature type="DNA-binding region" description="OmpR/PhoB-type" evidence="3">
    <location>
        <begin position="124"/>
        <end position="218"/>
    </location>
</feature>
<reference evidence="7" key="1">
    <citation type="submission" date="2016-10" db="EMBL/GenBank/DDBJ databases">
        <authorList>
            <person name="Varghese N."/>
            <person name="Submissions S."/>
        </authorList>
    </citation>
    <scope>NUCLEOTIDE SEQUENCE [LARGE SCALE GENOMIC DNA]</scope>
    <source>
        <strain evidence="7">DSM 1565</strain>
    </source>
</reference>
<protein>
    <submittedName>
        <fullName evidence="6">DNA-binding response regulator, OmpR family, contains REC and winged-helix (WHTH) domain</fullName>
    </submittedName>
</protein>
<dbReference type="PANTHER" id="PTHR48111">
    <property type="entry name" value="REGULATOR OF RPOS"/>
    <property type="match status" value="1"/>
</dbReference>
<dbReference type="PROSITE" id="PS50110">
    <property type="entry name" value="RESPONSE_REGULATORY"/>
    <property type="match status" value="1"/>
</dbReference>
<evidence type="ECO:0000256" key="2">
    <source>
        <dbReference type="PROSITE-ProRule" id="PRU00169"/>
    </source>
</evidence>
<dbReference type="STRING" id="51670.SAMN04488557_2919"/>
<dbReference type="OrthoDB" id="9802426at2"/>
<dbReference type="Gene3D" id="3.40.50.2300">
    <property type="match status" value="1"/>
</dbReference>
<dbReference type="Pfam" id="PF00072">
    <property type="entry name" value="Response_reg"/>
    <property type="match status" value="1"/>
</dbReference>
<dbReference type="InterPro" id="IPR001789">
    <property type="entry name" value="Sig_transdc_resp-reg_receiver"/>
</dbReference>
<dbReference type="SMART" id="SM00862">
    <property type="entry name" value="Trans_reg_C"/>
    <property type="match status" value="1"/>
</dbReference>
<feature type="domain" description="Response regulatory" evidence="4">
    <location>
        <begin position="2"/>
        <end position="116"/>
    </location>
</feature>
<dbReference type="Gene3D" id="6.10.250.690">
    <property type="match status" value="1"/>
</dbReference>
<dbReference type="CDD" id="cd00383">
    <property type="entry name" value="trans_reg_C"/>
    <property type="match status" value="1"/>
</dbReference>
<dbReference type="InterPro" id="IPR001867">
    <property type="entry name" value="OmpR/PhoB-type_DNA-bd"/>
</dbReference>
<dbReference type="EMBL" id="FPCH01000003">
    <property type="protein sequence ID" value="SFV36954.1"/>
    <property type="molecule type" value="Genomic_DNA"/>
</dbReference>
<evidence type="ECO:0000313" key="6">
    <source>
        <dbReference type="EMBL" id="SFV36954.1"/>
    </source>
</evidence>
<feature type="modified residue" description="4-aspartylphosphate" evidence="2">
    <location>
        <position position="51"/>
    </location>
</feature>
<keyword evidence="1 3" id="KW-0238">DNA-binding</keyword>
<dbReference type="PANTHER" id="PTHR48111:SF37">
    <property type="entry name" value="RESPONSE REGULATOR PROTEIN CARR"/>
    <property type="match status" value="1"/>
</dbReference>
<dbReference type="Proteomes" id="UP000199423">
    <property type="component" value="Unassembled WGS sequence"/>
</dbReference>